<comment type="caution">
    <text evidence="2">The sequence shown here is derived from an EMBL/GenBank/DDBJ whole genome shotgun (WGS) entry which is preliminary data.</text>
</comment>
<gene>
    <name evidence="2" type="ORF">OCL97_04735</name>
</gene>
<dbReference type="Proteomes" id="UP001598130">
    <property type="component" value="Unassembled WGS sequence"/>
</dbReference>
<evidence type="ECO:0008006" key="4">
    <source>
        <dbReference type="Google" id="ProtNLM"/>
    </source>
</evidence>
<proteinExistence type="predicted"/>
<feature type="compositionally biased region" description="Low complexity" evidence="1">
    <location>
        <begin position="33"/>
        <end position="50"/>
    </location>
</feature>
<name>A0ABW6CMY8_9CAUL</name>
<sequence>MALPIRPGFPQSSAPVQRPDPVRNAGQRAFFEAALGLQQQAPLSSAASQPAPRPQPAGRIPTDLPADPPERILRPGSLLDIKV</sequence>
<organism evidence="2 3">
    <name type="scientific">Phenylobacterium ferrooxidans</name>
    <dbReference type="NCBI Taxonomy" id="2982689"/>
    <lineage>
        <taxon>Bacteria</taxon>
        <taxon>Pseudomonadati</taxon>
        <taxon>Pseudomonadota</taxon>
        <taxon>Alphaproteobacteria</taxon>
        <taxon>Caulobacterales</taxon>
        <taxon>Caulobacteraceae</taxon>
        <taxon>Phenylobacterium</taxon>
    </lineage>
</organism>
<dbReference type="EMBL" id="JAOTJD010000006">
    <property type="protein sequence ID" value="MFD3263272.1"/>
    <property type="molecule type" value="Genomic_DNA"/>
</dbReference>
<evidence type="ECO:0000313" key="2">
    <source>
        <dbReference type="EMBL" id="MFD3263272.1"/>
    </source>
</evidence>
<evidence type="ECO:0000313" key="3">
    <source>
        <dbReference type="Proteomes" id="UP001598130"/>
    </source>
</evidence>
<reference evidence="2 3" key="1">
    <citation type="submission" date="2022-09" db="EMBL/GenBank/DDBJ databases">
        <title>New species of Phenylobacterium.</title>
        <authorList>
            <person name="Mieszkin S."/>
        </authorList>
    </citation>
    <scope>NUCLEOTIDE SEQUENCE [LARGE SCALE GENOMIC DNA]</scope>
    <source>
        <strain evidence="2 3">HK31-G</strain>
    </source>
</reference>
<evidence type="ECO:0000256" key="1">
    <source>
        <dbReference type="SAM" id="MobiDB-lite"/>
    </source>
</evidence>
<feature type="region of interest" description="Disordered" evidence="1">
    <location>
        <begin position="1"/>
        <end position="83"/>
    </location>
</feature>
<protein>
    <recommendedName>
        <fullName evidence="4">Flagellar hook-length control protein FliK</fullName>
    </recommendedName>
</protein>
<keyword evidence="3" id="KW-1185">Reference proteome</keyword>
<dbReference type="RefSeq" id="WP_304775340.1">
    <property type="nucleotide sequence ID" value="NZ_JAOTJD010000006.1"/>
</dbReference>
<accession>A0ABW6CMY8</accession>